<dbReference type="EMBL" id="CP012160">
    <property type="protein sequence ID" value="AKS47378.1"/>
    <property type="molecule type" value="Genomic_DNA"/>
</dbReference>
<dbReference type="Proteomes" id="UP000067444">
    <property type="component" value="Chromosome"/>
</dbReference>
<protein>
    <submittedName>
        <fullName evidence="1">Uncharacterized protein</fullName>
    </submittedName>
</protein>
<dbReference type="KEGG" id="otm:OSB_28550"/>
<sequence>MFSSISAFISKFRRSEDGAVTVDWVVLTAALVGLSIAILSQVATGAETASDKIARCSRIVGNQLLRDQSTDARSYEWRLARAQRNCGRL</sequence>
<proteinExistence type="predicted"/>
<dbReference type="RefSeq" id="WP_049835584.1">
    <property type="nucleotide sequence ID" value="NZ_CP012160.1"/>
</dbReference>
<accession>A0A0K0Y8T6</accession>
<organism evidence="1 2">
    <name type="scientific">Octadecabacter temperatus</name>
    <dbReference type="NCBI Taxonomy" id="1458307"/>
    <lineage>
        <taxon>Bacteria</taxon>
        <taxon>Pseudomonadati</taxon>
        <taxon>Pseudomonadota</taxon>
        <taxon>Alphaproteobacteria</taxon>
        <taxon>Rhodobacterales</taxon>
        <taxon>Roseobacteraceae</taxon>
        <taxon>Octadecabacter</taxon>
    </lineage>
</organism>
<reference evidence="1 2" key="1">
    <citation type="journal article" date="2015" name="Genome Announc.">
        <title>Closed Genome Sequence of Octadecabacter temperatus SB1, the First Mesophilic Species of the Genus Octadecabacter.</title>
        <authorList>
            <person name="Voget S."/>
            <person name="Billerbeck S."/>
            <person name="Simon M."/>
            <person name="Daniel R."/>
        </authorList>
    </citation>
    <scope>NUCLEOTIDE SEQUENCE [LARGE SCALE GENOMIC DNA]</scope>
    <source>
        <strain evidence="1 2">SB1</strain>
    </source>
</reference>
<keyword evidence="2" id="KW-1185">Reference proteome</keyword>
<name>A0A0K0Y8T6_9RHOB</name>
<dbReference type="AlphaFoldDB" id="A0A0K0Y8T6"/>
<evidence type="ECO:0000313" key="2">
    <source>
        <dbReference type="Proteomes" id="UP000067444"/>
    </source>
</evidence>
<dbReference type="STRING" id="1458307.OSB_28550"/>
<gene>
    <name evidence="1" type="ORF">OSB_28550</name>
</gene>
<evidence type="ECO:0000313" key="1">
    <source>
        <dbReference type="EMBL" id="AKS47378.1"/>
    </source>
</evidence>
<dbReference type="OrthoDB" id="5525128at2"/>